<dbReference type="AlphaFoldDB" id="A0A8J4SSE7"/>
<protein>
    <recommendedName>
        <fullName evidence="8">Extracellular solute-binding protein</fullName>
    </recommendedName>
</protein>
<keyword evidence="1" id="KW-1003">Cell membrane</keyword>
<proteinExistence type="predicted"/>
<evidence type="ECO:0000256" key="3">
    <source>
        <dbReference type="ARBA" id="ARBA00023136"/>
    </source>
</evidence>
<comment type="caution">
    <text evidence="6">The sequence shown here is derived from an EMBL/GenBank/DDBJ whole genome shotgun (WGS) entry which is preliminary data.</text>
</comment>
<name>A0A8J4SSE7_9STRA</name>
<dbReference type="InterPro" id="IPR006059">
    <property type="entry name" value="SBP"/>
</dbReference>
<dbReference type="SUPFAM" id="SSF53850">
    <property type="entry name" value="Periplasmic binding protein-like II"/>
    <property type="match status" value="1"/>
</dbReference>
<keyword evidence="2" id="KW-0732">Signal</keyword>
<evidence type="ECO:0000256" key="5">
    <source>
        <dbReference type="ARBA" id="ARBA00023288"/>
    </source>
</evidence>
<evidence type="ECO:0000256" key="4">
    <source>
        <dbReference type="ARBA" id="ARBA00023139"/>
    </source>
</evidence>
<keyword evidence="5" id="KW-0449">Lipoprotein</keyword>
<organism evidence="6 7">
    <name type="scientific">Phytophthora kernoviae 00238/432</name>
    <dbReference type="NCBI Taxonomy" id="1284355"/>
    <lineage>
        <taxon>Eukaryota</taxon>
        <taxon>Sar</taxon>
        <taxon>Stramenopiles</taxon>
        <taxon>Oomycota</taxon>
        <taxon>Peronosporomycetes</taxon>
        <taxon>Peronosporales</taxon>
        <taxon>Peronosporaceae</taxon>
        <taxon>Phytophthora</taxon>
    </lineage>
</organism>
<evidence type="ECO:0000313" key="7">
    <source>
        <dbReference type="Proteomes" id="UP000702964"/>
    </source>
</evidence>
<gene>
    <name evidence="6" type="ORF">G195_001110</name>
</gene>
<dbReference type="Proteomes" id="UP000702964">
    <property type="component" value="Unassembled WGS sequence"/>
</dbReference>
<reference evidence="6" key="1">
    <citation type="journal article" date="2015" name="Genom Data">
        <title>Draft genome sequences of Phytophthora kernoviae and Phytophthora ramorum lineage EU2 from Scotland.</title>
        <authorList>
            <person name="Sambles C."/>
            <person name="Schlenzig A."/>
            <person name="O'Neill P."/>
            <person name="Grant M."/>
            <person name="Studholme D.J."/>
        </authorList>
    </citation>
    <scope>NUCLEOTIDE SEQUENCE</scope>
    <source>
        <strain evidence="6">00238/432</strain>
    </source>
</reference>
<evidence type="ECO:0008006" key="8">
    <source>
        <dbReference type="Google" id="ProtNLM"/>
    </source>
</evidence>
<accession>A0A8J4SSE7</accession>
<dbReference type="PANTHER" id="PTHR43649">
    <property type="entry name" value="ARABINOSE-BINDING PROTEIN-RELATED"/>
    <property type="match status" value="1"/>
</dbReference>
<dbReference type="InterPro" id="IPR050490">
    <property type="entry name" value="Bact_solute-bd_prot1"/>
</dbReference>
<dbReference type="PANTHER" id="PTHR43649:SF33">
    <property type="entry name" value="POLYGALACTURONAN_RHAMNOGALACTURONAN-BINDING PROTEIN YTCQ"/>
    <property type="match status" value="1"/>
</dbReference>
<sequence>MQTAVKKYEKLHPNIEIELQATPSEGKDLDEVYANIEKFVTSSNTSILAGKGPDLIELDMLPADKYVSRHLLVNLSDMMEKDSSLQTKDYFTNILDNSKIGGGLYGMPLYFSLAGLIGDEDALGKSGVKIDDSSWTWSDFTDIAKQLTQKGEYKNVLISEPHYMLSEMVAENYRQLVTEGTGKANFDSMAVAEAAKLPGM</sequence>
<keyword evidence="4" id="KW-0564">Palmitate</keyword>
<reference evidence="6" key="2">
    <citation type="submission" date="2020-02" db="EMBL/GenBank/DDBJ databases">
        <authorList>
            <person name="Studholme D.J."/>
        </authorList>
    </citation>
    <scope>NUCLEOTIDE SEQUENCE</scope>
    <source>
        <strain evidence="6">00238/432</strain>
    </source>
</reference>
<dbReference type="EMBL" id="AOFI03000013">
    <property type="protein sequence ID" value="KAF4324813.1"/>
    <property type="molecule type" value="Genomic_DNA"/>
</dbReference>
<evidence type="ECO:0000256" key="2">
    <source>
        <dbReference type="ARBA" id="ARBA00022729"/>
    </source>
</evidence>
<dbReference type="Pfam" id="PF01547">
    <property type="entry name" value="SBP_bac_1"/>
    <property type="match status" value="1"/>
</dbReference>
<dbReference type="Gene3D" id="3.40.190.10">
    <property type="entry name" value="Periplasmic binding protein-like II"/>
    <property type="match status" value="1"/>
</dbReference>
<evidence type="ECO:0000256" key="1">
    <source>
        <dbReference type="ARBA" id="ARBA00022475"/>
    </source>
</evidence>
<evidence type="ECO:0000313" key="6">
    <source>
        <dbReference type="EMBL" id="KAF4324813.1"/>
    </source>
</evidence>
<keyword evidence="3" id="KW-0472">Membrane</keyword>